<evidence type="ECO:0000313" key="8">
    <source>
        <dbReference type="Proteomes" id="UP000230557"/>
    </source>
</evidence>
<dbReference type="SUPFAM" id="SSF53448">
    <property type="entry name" value="Nucleotide-diphospho-sugar transferases"/>
    <property type="match status" value="1"/>
</dbReference>
<feature type="domain" description="Nucleotidyl transferase" evidence="6">
    <location>
        <begin position="8"/>
        <end position="264"/>
    </location>
</feature>
<comment type="similarity">
    <text evidence="1">Belongs to the UDPGP type 2 family.</text>
</comment>
<accession>A0A2H0VCP0</accession>
<evidence type="ECO:0000256" key="1">
    <source>
        <dbReference type="ARBA" id="ARBA00006890"/>
    </source>
</evidence>
<evidence type="ECO:0000256" key="5">
    <source>
        <dbReference type="ARBA" id="ARBA00048128"/>
    </source>
</evidence>
<dbReference type="EC" id="2.7.7.9" evidence="2"/>
<dbReference type="GO" id="GO:0003983">
    <property type="term" value="F:UTP:glucose-1-phosphate uridylyltransferase activity"/>
    <property type="evidence" value="ECO:0007669"/>
    <property type="project" value="UniProtKB-EC"/>
</dbReference>
<sequence>MKKVQKLIIPVAGLGTRFLPVTKALPKEMLPILDKPIVQYIVEEAVASGIKDIILVTGQNKRAIEDHFDYQPELEQWLKKTKKQKRLKQIRDIAKLANFIYIRQKGPYGNGTPILNAKHLISDEPFAVAWGDDVFVSKKPRIKQLIEAFDKYQSPILTGVKTDVAGTTKYGMIEGEEVEKGIVEVSRIKEKPGPKNTKSRIGSIGGYILTPDIFPELVKTPLRDNELWLTDAIARLMKKRKVFAKQVDAEYYDLGSKFGLLKANINFGLRDKEIRSPLKSFLKKNC</sequence>
<proteinExistence type="inferred from homology"/>
<evidence type="ECO:0000256" key="3">
    <source>
        <dbReference type="ARBA" id="ARBA00022679"/>
    </source>
</evidence>
<dbReference type="InterPro" id="IPR005835">
    <property type="entry name" value="NTP_transferase_dom"/>
</dbReference>
<comment type="caution">
    <text evidence="7">The sequence shown here is derived from an EMBL/GenBank/DDBJ whole genome shotgun (WGS) entry which is preliminary data.</text>
</comment>
<organism evidence="7 8">
    <name type="scientific">Candidatus Doudnabacteria bacterium CG10_big_fil_rev_8_21_14_0_10_41_10</name>
    <dbReference type="NCBI Taxonomy" id="1974551"/>
    <lineage>
        <taxon>Bacteria</taxon>
        <taxon>Candidatus Doudnaibacteriota</taxon>
    </lineage>
</organism>
<dbReference type="EMBL" id="PFAJ01000057">
    <property type="protein sequence ID" value="PIR96878.1"/>
    <property type="molecule type" value="Genomic_DNA"/>
</dbReference>
<evidence type="ECO:0000313" key="7">
    <source>
        <dbReference type="EMBL" id="PIR96878.1"/>
    </source>
</evidence>
<evidence type="ECO:0000256" key="2">
    <source>
        <dbReference type="ARBA" id="ARBA00012415"/>
    </source>
</evidence>
<keyword evidence="4 7" id="KW-0548">Nucleotidyltransferase</keyword>
<dbReference type="CDD" id="cd02541">
    <property type="entry name" value="UGPase_prokaryotic"/>
    <property type="match status" value="1"/>
</dbReference>
<dbReference type="Pfam" id="PF00483">
    <property type="entry name" value="NTP_transferase"/>
    <property type="match status" value="1"/>
</dbReference>
<protein>
    <recommendedName>
        <fullName evidence="2">UTP--glucose-1-phosphate uridylyltransferase</fullName>
        <ecNumber evidence="2">2.7.7.9</ecNumber>
    </recommendedName>
</protein>
<evidence type="ECO:0000256" key="4">
    <source>
        <dbReference type="ARBA" id="ARBA00022695"/>
    </source>
</evidence>
<keyword evidence="3 7" id="KW-0808">Transferase</keyword>
<dbReference type="AlphaFoldDB" id="A0A2H0VCP0"/>
<reference evidence="8" key="1">
    <citation type="submission" date="2017-09" db="EMBL/GenBank/DDBJ databases">
        <title>Depth-based differentiation of microbial function through sediment-hosted aquifers and enrichment of novel symbionts in the deep terrestrial subsurface.</title>
        <authorList>
            <person name="Probst A.J."/>
            <person name="Ladd B."/>
            <person name="Jarett J.K."/>
            <person name="Geller-Mcgrath D.E."/>
            <person name="Sieber C.M.K."/>
            <person name="Emerson J.B."/>
            <person name="Anantharaman K."/>
            <person name="Thomas B.C."/>
            <person name="Malmstrom R."/>
            <person name="Stieglmeier M."/>
            <person name="Klingl A."/>
            <person name="Woyke T."/>
            <person name="Ryan C.M."/>
            <person name="Banfield J.F."/>
        </authorList>
    </citation>
    <scope>NUCLEOTIDE SEQUENCE [LARGE SCALE GENOMIC DNA]</scope>
</reference>
<name>A0A2H0VCP0_9BACT</name>
<dbReference type="PANTHER" id="PTHR43197">
    <property type="entry name" value="UTP--GLUCOSE-1-PHOSPHATE URIDYLYLTRANSFERASE"/>
    <property type="match status" value="1"/>
</dbReference>
<comment type="catalytic activity">
    <reaction evidence="5">
        <text>alpha-D-glucose 1-phosphate + UTP + H(+) = UDP-alpha-D-glucose + diphosphate</text>
        <dbReference type="Rhea" id="RHEA:19889"/>
        <dbReference type="ChEBI" id="CHEBI:15378"/>
        <dbReference type="ChEBI" id="CHEBI:33019"/>
        <dbReference type="ChEBI" id="CHEBI:46398"/>
        <dbReference type="ChEBI" id="CHEBI:58601"/>
        <dbReference type="ChEBI" id="CHEBI:58885"/>
        <dbReference type="EC" id="2.7.7.9"/>
    </reaction>
</comment>
<gene>
    <name evidence="7" type="ORF">COT91_04365</name>
</gene>
<dbReference type="InterPro" id="IPR029044">
    <property type="entry name" value="Nucleotide-diphossugar_trans"/>
</dbReference>
<evidence type="ECO:0000259" key="6">
    <source>
        <dbReference type="Pfam" id="PF00483"/>
    </source>
</evidence>
<dbReference type="PANTHER" id="PTHR43197:SF1">
    <property type="entry name" value="UTP--GLUCOSE-1-PHOSPHATE URIDYLYLTRANSFERASE"/>
    <property type="match status" value="1"/>
</dbReference>
<dbReference type="GO" id="GO:0006011">
    <property type="term" value="P:UDP-alpha-D-glucose metabolic process"/>
    <property type="evidence" value="ECO:0007669"/>
    <property type="project" value="InterPro"/>
</dbReference>
<dbReference type="Proteomes" id="UP000230557">
    <property type="component" value="Unassembled WGS sequence"/>
</dbReference>
<dbReference type="Gene3D" id="3.90.550.10">
    <property type="entry name" value="Spore Coat Polysaccharide Biosynthesis Protein SpsA, Chain A"/>
    <property type="match status" value="1"/>
</dbReference>
<dbReference type="InterPro" id="IPR005771">
    <property type="entry name" value="GalU_uridylyltTrfase_bac/arc"/>
</dbReference>